<evidence type="ECO:0000313" key="2">
    <source>
        <dbReference type="Proteomes" id="UP000789860"/>
    </source>
</evidence>
<organism evidence="1 2">
    <name type="scientific">Scutellospora calospora</name>
    <dbReference type="NCBI Taxonomy" id="85575"/>
    <lineage>
        <taxon>Eukaryota</taxon>
        <taxon>Fungi</taxon>
        <taxon>Fungi incertae sedis</taxon>
        <taxon>Mucoromycota</taxon>
        <taxon>Glomeromycotina</taxon>
        <taxon>Glomeromycetes</taxon>
        <taxon>Diversisporales</taxon>
        <taxon>Gigasporaceae</taxon>
        <taxon>Scutellospora</taxon>
    </lineage>
</organism>
<feature type="non-terminal residue" evidence="1">
    <location>
        <position position="1"/>
    </location>
</feature>
<gene>
    <name evidence="1" type="ORF">SCALOS_LOCUS5966</name>
</gene>
<keyword evidence="2" id="KW-1185">Reference proteome</keyword>
<protein>
    <submittedName>
        <fullName evidence="1">9905_t:CDS:1</fullName>
    </submittedName>
</protein>
<dbReference type="EMBL" id="CAJVPM010010582">
    <property type="protein sequence ID" value="CAG8574441.1"/>
    <property type="molecule type" value="Genomic_DNA"/>
</dbReference>
<accession>A0ACA9MCH7</accession>
<proteinExistence type="predicted"/>
<dbReference type="Proteomes" id="UP000789860">
    <property type="component" value="Unassembled WGS sequence"/>
</dbReference>
<sequence>PHRVDNISNNEIKDQIIIRNELLDNYNNIHMFSEYINSLTPNDNNTNFDNSNKSPFITKNCNNQDAMFIPNTNDKI</sequence>
<reference evidence="1" key="1">
    <citation type="submission" date="2021-06" db="EMBL/GenBank/DDBJ databases">
        <authorList>
            <person name="Kallberg Y."/>
            <person name="Tangrot J."/>
            <person name="Rosling A."/>
        </authorList>
    </citation>
    <scope>NUCLEOTIDE SEQUENCE</scope>
    <source>
        <strain evidence="1">AU212A</strain>
    </source>
</reference>
<name>A0ACA9MCH7_9GLOM</name>
<evidence type="ECO:0000313" key="1">
    <source>
        <dbReference type="EMBL" id="CAG8574441.1"/>
    </source>
</evidence>
<comment type="caution">
    <text evidence="1">The sequence shown here is derived from an EMBL/GenBank/DDBJ whole genome shotgun (WGS) entry which is preliminary data.</text>
</comment>